<name>A0A1X2AL97_9MYCO</name>
<dbReference type="AlphaFoldDB" id="A0A1X2AL97"/>
<protein>
    <submittedName>
        <fullName evidence="7">Oxidoreductase</fullName>
    </submittedName>
</protein>
<evidence type="ECO:0000256" key="1">
    <source>
        <dbReference type="ARBA" id="ARBA00001974"/>
    </source>
</evidence>
<dbReference type="InterPro" id="IPR012951">
    <property type="entry name" value="BBE"/>
</dbReference>
<evidence type="ECO:0000313" key="7">
    <source>
        <dbReference type="EMBL" id="ORW52147.1"/>
    </source>
</evidence>
<evidence type="ECO:0000256" key="2">
    <source>
        <dbReference type="ARBA" id="ARBA00005466"/>
    </source>
</evidence>
<dbReference type="PROSITE" id="PS00862">
    <property type="entry name" value="OX2_COVAL_FAD"/>
    <property type="match status" value="1"/>
</dbReference>
<dbReference type="InterPro" id="IPR016166">
    <property type="entry name" value="FAD-bd_PCMH"/>
</dbReference>
<evidence type="ECO:0000256" key="4">
    <source>
        <dbReference type="ARBA" id="ARBA00022827"/>
    </source>
</evidence>
<comment type="cofactor">
    <cofactor evidence="1">
        <name>FAD</name>
        <dbReference type="ChEBI" id="CHEBI:57692"/>
    </cofactor>
</comment>
<reference evidence="7 8" key="1">
    <citation type="journal article" date="2015" name="Emerg. Microbes Infect.">
        <title>Characterization of 17 strains belonging to the Mycobacterium simiae complex and description of Mycobacterium paraense sp. nov.</title>
        <authorList>
            <person name="Fusco da Costa A.R."/>
            <person name="Fedrizzi T."/>
            <person name="Lopes M.L."/>
            <person name="Pecorari M."/>
            <person name="Oliveira da Costa W.L."/>
            <person name="Giacobazzi E."/>
            <person name="da Costa Bahia J.R."/>
            <person name="De Sanctis V."/>
            <person name="Batista Lima K.V."/>
            <person name="Bertorelli R."/>
            <person name="Grottola A."/>
            <person name="Fabio A."/>
            <person name="Mariottini A."/>
            <person name="Ferretti P."/>
            <person name="Di Leva F."/>
            <person name="Fregni Serpini G."/>
            <person name="Tagliazucchi S."/>
            <person name="Rumpianesi F."/>
            <person name="Jousson O."/>
            <person name="Segata N."/>
            <person name="Tortoli E."/>
        </authorList>
    </citation>
    <scope>NUCLEOTIDE SEQUENCE [LARGE SCALE GENOMIC DNA]</scope>
    <source>
        <strain evidence="7 8">IEC33</strain>
    </source>
</reference>
<dbReference type="EMBL" id="LQPN01000014">
    <property type="protein sequence ID" value="ORW52147.1"/>
    <property type="molecule type" value="Genomic_DNA"/>
</dbReference>
<evidence type="ECO:0000256" key="3">
    <source>
        <dbReference type="ARBA" id="ARBA00022630"/>
    </source>
</evidence>
<dbReference type="InterPro" id="IPR006093">
    <property type="entry name" value="Oxy_OxRdtase_FAD_BS"/>
</dbReference>
<evidence type="ECO:0000259" key="6">
    <source>
        <dbReference type="PROSITE" id="PS51387"/>
    </source>
</evidence>
<dbReference type="PANTHER" id="PTHR42973:SF39">
    <property type="entry name" value="FAD-BINDING PCMH-TYPE DOMAIN-CONTAINING PROTEIN"/>
    <property type="match status" value="1"/>
</dbReference>
<dbReference type="OrthoDB" id="9775082at2"/>
<dbReference type="PANTHER" id="PTHR42973">
    <property type="entry name" value="BINDING OXIDOREDUCTASE, PUTATIVE (AFU_ORTHOLOGUE AFUA_1G17690)-RELATED"/>
    <property type="match status" value="1"/>
</dbReference>
<accession>A0A1X2AL97</accession>
<dbReference type="Gene3D" id="3.40.462.20">
    <property type="match status" value="1"/>
</dbReference>
<dbReference type="STRING" id="767916.AWB91_06395"/>
<dbReference type="GO" id="GO:0071949">
    <property type="term" value="F:FAD binding"/>
    <property type="evidence" value="ECO:0007669"/>
    <property type="project" value="InterPro"/>
</dbReference>
<dbReference type="InterPro" id="IPR006311">
    <property type="entry name" value="TAT_signal"/>
</dbReference>
<organism evidence="7 8">
    <name type="scientific">Mycobacterium paraense</name>
    <dbReference type="NCBI Taxonomy" id="767916"/>
    <lineage>
        <taxon>Bacteria</taxon>
        <taxon>Bacillati</taxon>
        <taxon>Actinomycetota</taxon>
        <taxon>Actinomycetes</taxon>
        <taxon>Mycobacteriales</taxon>
        <taxon>Mycobacteriaceae</taxon>
        <taxon>Mycobacterium</taxon>
        <taxon>Mycobacterium simiae complex</taxon>
    </lineage>
</organism>
<proteinExistence type="inferred from homology"/>
<gene>
    <name evidence="7" type="ORF">AWB90_02705</name>
</gene>
<dbReference type="InterPro" id="IPR006094">
    <property type="entry name" value="Oxid_FAD_bind_N"/>
</dbReference>
<evidence type="ECO:0000256" key="5">
    <source>
        <dbReference type="ARBA" id="ARBA00023002"/>
    </source>
</evidence>
<comment type="similarity">
    <text evidence="2">Belongs to the oxygen-dependent FAD-linked oxidoreductase family.</text>
</comment>
<dbReference type="InterPro" id="IPR016169">
    <property type="entry name" value="FAD-bd_PCMH_sub2"/>
</dbReference>
<dbReference type="InterPro" id="IPR050416">
    <property type="entry name" value="FAD-linked_Oxidoreductase"/>
</dbReference>
<dbReference type="InterPro" id="IPR016167">
    <property type="entry name" value="FAD-bd_PCMH_sub1"/>
</dbReference>
<keyword evidence="5" id="KW-0560">Oxidoreductase</keyword>
<evidence type="ECO:0000313" key="8">
    <source>
        <dbReference type="Proteomes" id="UP000193285"/>
    </source>
</evidence>
<comment type="caution">
    <text evidence="7">The sequence shown here is derived from an EMBL/GenBank/DDBJ whole genome shotgun (WGS) entry which is preliminary data.</text>
</comment>
<sequence length="485" mass="49066">MTTNRSRPLDHEISRQSFLRGAVGMLATGAVFGTARAAADPTAGWGGLASSIGGSVALPANGAQFSSGKQVFNSFYNNSNPAAVVTVSSQSDVQKAVSFATANGLKIAPRGGGHSYIGASSANGAMVIDLRKLPGGVNVDGAGNATVTPATTVYAVHQALAASGRAIPTATYPTIGIAGLALGGGVGADCRHAGLTCDALQSATVVLPSGDVVTASANDHPDLFWALRGGGGGNFGVTTSMTFATFPTADNDVVRLDFPPASAVQVLVGWQSWLSAADRNTWGIVDLSVGNQPNCHVLATCPAGAGPGVVDAIKSAVGVAPTAVVNKTLSHMDLVTYLAGGSSTGSPVGFVAGSDVISTLNSAAAKAIATAIGQWPASGGKASLLVDPLDGAAGDVAPGDTAFPWRKQSALLQWYVEPAANQVPAATQWLNSAHQAVQQFSVGGYVNYLEANSSAARYFGSNLSQLTTVRQKYDPNRVMYSGLNF</sequence>
<dbReference type="Proteomes" id="UP000193285">
    <property type="component" value="Unassembled WGS sequence"/>
</dbReference>
<dbReference type="InterPro" id="IPR036318">
    <property type="entry name" value="FAD-bd_PCMH-like_sf"/>
</dbReference>
<dbReference type="SUPFAM" id="SSF56176">
    <property type="entry name" value="FAD-binding/transporter-associated domain-like"/>
    <property type="match status" value="1"/>
</dbReference>
<dbReference type="PROSITE" id="PS51387">
    <property type="entry name" value="FAD_PCMH"/>
    <property type="match status" value="1"/>
</dbReference>
<feature type="domain" description="FAD-binding PCMH-type" evidence="6">
    <location>
        <begin position="77"/>
        <end position="248"/>
    </location>
</feature>
<dbReference type="PROSITE" id="PS51318">
    <property type="entry name" value="TAT"/>
    <property type="match status" value="1"/>
</dbReference>
<dbReference type="Gene3D" id="3.30.43.10">
    <property type="entry name" value="Uridine Diphospho-n-acetylenolpyruvylglucosamine Reductase, domain 2"/>
    <property type="match status" value="1"/>
</dbReference>
<keyword evidence="4" id="KW-0274">FAD</keyword>
<dbReference type="Pfam" id="PF01565">
    <property type="entry name" value="FAD_binding_4"/>
    <property type="match status" value="1"/>
</dbReference>
<dbReference type="GO" id="GO:0016491">
    <property type="term" value="F:oxidoreductase activity"/>
    <property type="evidence" value="ECO:0007669"/>
    <property type="project" value="UniProtKB-KW"/>
</dbReference>
<keyword evidence="3" id="KW-0285">Flavoprotein</keyword>
<dbReference type="Gene3D" id="3.30.465.10">
    <property type="match status" value="1"/>
</dbReference>
<dbReference type="Pfam" id="PF08031">
    <property type="entry name" value="BBE"/>
    <property type="match status" value="1"/>
</dbReference>